<evidence type="ECO:0000313" key="3">
    <source>
        <dbReference type="WBParaSite" id="SSTP_0000951500.1"/>
    </source>
</evidence>
<accession>A0A0K0EJ65</accession>
<protein>
    <submittedName>
        <fullName evidence="3 4">Uncharacterized protein</fullName>
    </submittedName>
</protein>
<dbReference type="Pfam" id="PF07062">
    <property type="entry name" value="Clc-like"/>
    <property type="match status" value="1"/>
</dbReference>
<evidence type="ECO:0000313" key="4">
    <source>
        <dbReference type="WBParaSite" id="TCONS_00008032.p1"/>
    </source>
</evidence>
<evidence type="ECO:0000256" key="1">
    <source>
        <dbReference type="SAM" id="Phobius"/>
    </source>
</evidence>
<keyword evidence="1" id="KW-1133">Transmembrane helix</keyword>
<evidence type="ECO:0000313" key="2">
    <source>
        <dbReference type="Proteomes" id="UP000035681"/>
    </source>
</evidence>
<dbReference type="WBParaSite" id="SSTP_0000951500.1">
    <property type="protein sequence ID" value="SSTP_0000951500.1"/>
    <property type="gene ID" value="SSTP_0000951500"/>
</dbReference>
<dbReference type="WBParaSite" id="TCONS_00008032.p1">
    <property type="protein sequence ID" value="TCONS_00008032.p1"/>
    <property type="gene ID" value="XLOC_006029"/>
</dbReference>
<feature type="transmembrane region" description="Helical" evidence="1">
    <location>
        <begin position="13"/>
        <end position="34"/>
    </location>
</feature>
<feature type="transmembrane region" description="Helical" evidence="1">
    <location>
        <begin position="116"/>
        <end position="138"/>
    </location>
</feature>
<dbReference type="AlphaFoldDB" id="A0A0K0EJ65"/>
<dbReference type="GO" id="GO:0016020">
    <property type="term" value="C:membrane"/>
    <property type="evidence" value="ECO:0007669"/>
    <property type="project" value="InterPro"/>
</dbReference>
<proteinExistence type="predicted"/>
<dbReference type="Proteomes" id="UP000035681">
    <property type="component" value="Unplaced"/>
</dbReference>
<dbReference type="PANTHER" id="PTHR35574">
    <property type="entry name" value="PUTATIVE-RELATED"/>
    <property type="match status" value="1"/>
</dbReference>
<keyword evidence="2" id="KW-1185">Reference proteome</keyword>
<keyword evidence="1" id="KW-0472">Membrane</keyword>
<feature type="transmembrane region" description="Helical" evidence="1">
    <location>
        <begin position="188"/>
        <end position="216"/>
    </location>
</feature>
<name>A0A0K0EJ65_STRER</name>
<sequence length="338" mass="38239">MATVTSNKKLHRIFVYLSVIFTCIGCFFATISMFSTRWQIVDLVELNAIHEHGILYDCISTSTIPLSSPLGILYYHTCASKFDHDTLKDINDAIQEINENGQKEVLMHRFLPHHRAILFFTIFANIFGGISAITGLCSPCFVPNALLHVVSSTISTSCLVMADISFIVHAISPQGSKLTGLEMEYTQYLGYACYFHAFSTFLVAMGCLFSVVGAYIRYLLEWQSGRCCCFIFNDDTSKVISSIKQYNINHNNNYKISYQCMSSTNSSILHSPRLKDNCCLKKTTNHLQDLCNDDSASMEEFETENLYNGYNGKNIIMLDYKPKLLPKIVSYDKDESKM</sequence>
<keyword evidence="1" id="KW-0812">Transmembrane</keyword>
<dbReference type="STRING" id="6248.A0A0K0EJ65"/>
<organism evidence="3">
    <name type="scientific">Strongyloides stercoralis</name>
    <name type="common">Threadworm</name>
    <dbReference type="NCBI Taxonomy" id="6248"/>
    <lineage>
        <taxon>Eukaryota</taxon>
        <taxon>Metazoa</taxon>
        <taxon>Ecdysozoa</taxon>
        <taxon>Nematoda</taxon>
        <taxon>Chromadorea</taxon>
        <taxon>Rhabditida</taxon>
        <taxon>Tylenchina</taxon>
        <taxon>Panagrolaimomorpha</taxon>
        <taxon>Strongyloidoidea</taxon>
        <taxon>Strongyloididae</taxon>
        <taxon>Strongyloides</taxon>
    </lineage>
</organism>
<dbReference type="InterPro" id="IPR010761">
    <property type="entry name" value="Clc_prot-like"/>
</dbReference>
<reference evidence="3" key="1">
    <citation type="submission" date="2015-08" db="UniProtKB">
        <authorList>
            <consortium name="WormBaseParasite"/>
        </authorList>
    </citation>
    <scope>IDENTIFICATION</scope>
</reference>
<dbReference type="PANTHER" id="PTHR35574:SF4">
    <property type="entry name" value="CLC-LIKE PROTEIN"/>
    <property type="match status" value="1"/>
</dbReference>
<feature type="transmembrane region" description="Helical" evidence="1">
    <location>
        <begin position="145"/>
        <end position="168"/>
    </location>
</feature>